<evidence type="ECO:0000313" key="1">
    <source>
        <dbReference type="EMBL" id="KAI3676204.1"/>
    </source>
</evidence>
<dbReference type="EMBL" id="CM042046">
    <property type="protein sequence ID" value="KAI3676204.1"/>
    <property type="molecule type" value="Genomic_DNA"/>
</dbReference>
<proteinExistence type="predicted"/>
<comment type="caution">
    <text evidence="1">The sequence shown here is derived from an EMBL/GenBank/DDBJ whole genome shotgun (WGS) entry which is preliminary data.</text>
</comment>
<keyword evidence="2" id="KW-1185">Reference proteome</keyword>
<accession>A0ACB8XZ57</accession>
<organism evidence="1 2">
    <name type="scientific">Smallanthus sonchifolius</name>
    <dbReference type="NCBI Taxonomy" id="185202"/>
    <lineage>
        <taxon>Eukaryota</taxon>
        <taxon>Viridiplantae</taxon>
        <taxon>Streptophyta</taxon>
        <taxon>Embryophyta</taxon>
        <taxon>Tracheophyta</taxon>
        <taxon>Spermatophyta</taxon>
        <taxon>Magnoliopsida</taxon>
        <taxon>eudicotyledons</taxon>
        <taxon>Gunneridae</taxon>
        <taxon>Pentapetalae</taxon>
        <taxon>asterids</taxon>
        <taxon>campanulids</taxon>
        <taxon>Asterales</taxon>
        <taxon>Asteraceae</taxon>
        <taxon>Asteroideae</taxon>
        <taxon>Heliantheae alliance</taxon>
        <taxon>Millerieae</taxon>
        <taxon>Smallanthus</taxon>
    </lineage>
</organism>
<reference evidence="1 2" key="2">
    <citation type="journal article" date="2022" name="Mol. Ecol. Resour.">
        <title>The genomes of chicory, endive, great burdock and yacon provide insights into Asteraceae paleo-polyploidization history and plant inulin production.</title>
        <authorList>
            <person name="Fan W."/>
            <person name="Wang S."/>
            <person name="Wang H."/>
            <person name="Wang A."/>
            <person name="Jiang F."/>
            <person name="Liu H."/>
            <person name="Zhao H."/>
            <person name="Xu D."/>
            <person name="Zhang Y."/>
        </authorList>
    </citation>
    <scope>NUCLEOTIDE SEQUENCE [LARGE SCALE GENOMIC DNA]</scope>
    <source>
        <strain evidence="2">cv. Yunnan</strain>
        <tissue evidence="1">Leaves</tissue>
    </source>
</reference>
<gene>
    <name evidence="1" type="ORF">L1987_85805</name>
</gene>
<reference evidence="2" key="1">
    <citation type="journal article" date="2022" name="Mol. Ecol. Resour.">
        <title>The genomes of chicory, endive, great burdock and yacon provide insights into Asteraceae palaeo-polyploidization history and plant inulin production.</title>
        <authorList>
            <person name="Fan W."/>
            <person name="Wang S."/>
            <person name="Wang H."/>
            <person name="Wang A."/>
            <person name="Jiang F."/>
            <person name="Liu H."/>
            <person name="Zhao H."/>
            <person name="Xu D."/>
            <person name="Zhang Y."/>
        </authorList>
    </citation>
    <scope>NUCLEOTIDE SEQUENCE [LARGE SCALE GENOMIC DNA]</scope>
    <source>
        <strain evidence="2">cv. Yunnan</strain>
    </source>
</reference>
<dbReference type="Proteomes" id="UP001056120">
    <property type="component" value="Linkage Group LG29"/>
</dbReference>
<evidence type="ECO:0000313" key="2">
    <source>
        <dbReference type="Proteomes" id="UP001056120"/>
    </source>
</evidence>
<sequence>MRLMMGEKMEAGLEFNGEVNLISTIVEKKSWTRPPIQIEFQLGFSRYERRACTIRLSESDKLNDLEDVDESLKVHCFFTPLTQYSFSSALYIVLSLHAYFLLVGDLDRNKWSFCGAAIGVTLLKARLNEGSIANVWRILHLSYLSLSLCCSMLLQKAPF</sequence>
<name>A0ACB8XZ57_9ASTR</name>
<protein>
    <submittedName>
        <fullName evidence="1">Uncharacterized protein</fullName>
    </submittedName>
</protein>